<keyword evidence="2" id="KW-1185">Reference proteome</keyword>
<accession>A0AAE8YTS6</accession>
<dbReference type="Proteomes" id="UP000827460">
    <property type="component" value="Segment"/>
</dbReference>
<dbReference type="EMBL" id="OK499991">
    <property type="protein sequence ID" value="UGO50630.1"/>
    <property type="molecule type" value="Genomic_DNA"/>
</dbReference>
<reference evidence="1" key="1">
    <citation type="submission" date="2021-10" db="EMBL/GenBank/DDBJ databases">
        <authorList>
            <person name="Lavering E.D."/>
            <person name="James R."/>
            <person name="Fairholm J.D."/>
            <person name="Ogilvie B.H."/>
            <person name="Thurgood T.L."/>
            <person name="Robison R.A."/>
            <person name="Grose J.H."/>
        </authorList>
    </citation>
    <scope>NUCLEOTIDE SEQUENCE</scope>
</reference>
<proteinExistence type="predicted"/>
<organism evidence="1 2">
    <name type="scientific">Bacillus phage vB_BanS_Sophrita</name>
    <dbReference type="NCBI Taxonomy" id="2894790"/>
    <lineage>
        <taxon>Viruses</taxon>
        <taxon>Duplodnaviria</taxon>
        <taxon>Heunggongvirae</taxon>
        <taxon>Uroviricota</taxon>
        <taxon>Caudoviricetes</taxon>
        <taxon>Joanripponvirinae</taxon>
        <taxon>Sophritavirus</taxon>
        <taxon>Sophritavirus sophrita</taxon>
    </lineage>
</organism>
<name>A0AAE8YTS6_9CAUD</name>
<sequence length="66" mass="7554">MANQLAWDIMNKVVLTRTKYLKIETFMTIHSTEDWDNGVGLQTEKGTIHVLGTGEIVDENDVLKYQ</sequence>
<gene>
    <name evidence="1" type="ORF">SOPHRITA_39</name>
</gene>
<evidence type="ECO:0000313" key="1">
    <source>
        <dbReference type="EMBL" id="UGO50630.1"/>
    </source>
</evidence>
<protein>
    <submittedName>
        <fullName evidence="1">Uncharacterized protein</fullName>
    </submittedName>
</protein>
<evidence type="ECO:0000313" key="2">
    <source>
        <dbReference type="Proteomes" id="UP000827460"/>
    </source>
</evidence>